<accession>A0ABT0HGJ9</accession>
<dbReference type="InterPro" id="IPR046980">
    <property type="entry name" value="KefG/KefF"/>
</dbReference>
<dbReference type="InterPro" id="IPR029039">
    <property type="entry name" value="Flavoprotein-like_sf"/>
</dbReference>
<evidence type="ECO:0000256" key="1">
    <source>
        <dbReference type="ARBA" id="ARBA00023002"/>
    </source>
</evidence>
<gene>
    <name evidence="3" type="ORF">M0L20_05490</name>
</gene>
<dbReference type="InterPro" id="IPR003680">
    <property type="entry name" value="Flavodoxin_fold"/>
</dbReference>
<keyword evidence="1" id="KW-0560">Oxidoreductase</keyword>
<dbReference type="SUPFAM" id="SSF52218">
    <property type="entry name" value="Flavoproteins"/>
    <property type="match status" value="1"/>
</dbReference>
<dbReference type="EMBL" id="JALPRF010000001">
    <property type="protein sequence ID" value="MCK8491296.1"/>
    <property type="molecule type" value="Genomic_DNA"/>
</dbReference>
<sequence length="203" mass="23434">MARILIQFAHPALSKSQVHRVLIDYCRNQKNVTVNDLYESYPDMFIDVDREQKLVLQNDIILFQFPLYWYSSPAIIKQWFDLVLEHNWAYGSRGNALAGKKMGCIISCGGGPDTYLPTGRNHYPVDQFLLPFEQTARLCKMEYLPPFVVYGTFHITKEVIRQSGEQYQTILSALANDRLNALNYQEATYFNELLPDLQTVGQV</sequence>
<comment type="caution">
    <text evidence="3">The sequence shown here is derived from an EMBL/GenBank/DDBJ whole genome shotgun (WGS) entry which is preliminary data.</text>
</comment>
<name>A0ABT0HGJ9_9BACT</name>
<organism evidence="3 4">
    <name type="scientific">Spirosoma liriopis</name>
    <dbReference type="NCBI Taxonomy" id="2937440"/>
    <lineage>
        <taxon>Bacteria</taxon>
        <taxon>Pseudomonadati</taxon>
        <taxon>Bacteroidota</taxon>
        <taxon>Cytophagia</taxon>
        <taxon>Cytophagales</taxon>
        <taxon>Cytophagaceae</taxon>
        <taxon>Spirosoma</taxon>
    </lineage>
</organism>
<reference evidence="3 4" key="1">
    <citation type="submission" date="2022-04" db="EMBL/GenBank/DDBJ databases">
        <title>Spirosoma sp. strain RP8 genome sequencing and assembly.</title>
        <authorList>
            <person name="Jung Y."/>
        </authorList>
    </citation>
    <scope>NUCLEOTIDE SEQUENCE [LARGE SCALE GENOMIC DNA]</scope>
    <source>
        <strain evidence="3 4">RP8</strain>
    </source>
</reference>
<evidence type="ECO:0000313" key="3">
    <source>
        <dbReference type="EMBL" id="MCK8491296.1"/>
    </source>
</evidence>
<dbReference type="Gene3D" id="3.40.50.360">
    <property type="match status" value="1"/>
</dbReference>
<protein>
    <submittedName>
        <fullName evidence="3">NAD(P)H-dependent oxidoreductase</fullName>
    </submittedName>
</protein>
<feature type="domain" description="Flavodoxin-like fold" evidence="2">
    <location>
        <begin position="3"/>
        <end position="169"/>
    </location>
</feature>
<evidence type="ECO:0000259" key="2">
    <source>
        <dbReference type="Pfam" id="PF02525"/>
    </source>
</evidence>
<keyword evidence="4" id="KW-1185">Reference proteome</keyword>
<dbReference type="Pfam" id="PF02525">
    <property type="entry name" value="Flavodoxin_2"/>
    <property type="match status" value="1"/>
</dbReference>
<dbReference type="Proteomes" id="UP001202180">
    <property type="component" value="Unassembled WGS sequence"/>
</dbReference>
<dbReference type="PANTHER" id="PTHR47307">
    <property type="entry name" value="GLUTATHIONE-REGULATED POTASSIUM-EFFLUX SYSTEM ANCILLARY PROTEIN KEFG"/>
    <property type="match status" value="1"/>
</dbReference>
<proteinExistence type="predicted"/>
<dbReference type="RefSeq" id="WP_248476023.1">
    <property type="nucleotide sequence ID" value="NZ_JALPRF010000001.1"/>
</dbReference>
<dbReference type="PANTHER" id="PTHR47307:SF1">
    <property type="entry name" value="GLUTATHIONE-REGULATED POTASSIUM-EFFLUX SYSTEM ANCILLARY PROTEIN KEFG"/>
    <property type="match status" value="1"/>
</dbReference>
<evidence type="ECO:0000313" key="4">
    <source>
        <dbReference type="Proteomes" id="UP001202180"/>
    </source>
</evidence>